<keyword evidence="1" id="KW-1133">Transmembrane helix</keyword>
<dbReference type="Proteomes" id="UP000327179">
    <property type="component" value="Chromosome"/>
</dbReference>
<dbReference type="EMBL" id="CP043311">
    <property type="protein sequence ID" value="QEY64981.1"/>
    <property type="molecule type" value="Genomic_DNA"/>
</dbReference>
<gene>
    <name evidence="2" type="ORF">FXN65_24040</name>
</gene>
<dbReference type="AlphaFoldDB" id="A0A5J6QUJ2"/>
<evidence type="ECO:0000313" key="2">
    <source>
        <dbReference type="EMBL" id="QEY64981.1"/>
    </source>
</evidence>
<keyword evidence="1" id="KW-0472">Membrane</keyword>
<keyword evidence="1" id="KW-0812">Transmembrane</keyword>
<accession>A0A5J6QUJ2</accession>
<feature type="transmembrane region" description="Helical" evidence="1">
    <location>
        <begin position="82"/>
        <end position="105"/>
    </location>
</feature>
<sequence>MAELTKERGMFELTLLNAEVSREQLDDVLVIGLNRGIPPEIMTRLEGVWGMTRTIAGEVVAIGKIVVVKIFEFLKANPNLTIGIALGAAVGALIAGIPFLGAMLAPLSTALSMLYGAAVGATIDAGGIPSDPYVAVAHLAKKFFELIQEIFLSVKDYFLVG</sequence>
<dbReference type="KEGG" id="plal:FXN65_24040"/>
<protein>
    <submittedName>
        <fullName evidence="2">Uncharacterized protein</fullName>
    </submittedName>
</protein>
<keyword evidence="3" id="KW-1185">Reference proteome</keyword>
<evidence type="ECO:0000313" key="3">
    <source>
        <dbReference type="Proteomes" id="UP000327179"/>
    </source>
</evidence>
<reference evidence="2 3" key="1">
    <citation type="submission" date="2019-08" db="EMBL/GenBank/DDBJ databases">
        <title>Whole-genome Sequencing of e-waste polymer degrading bacterium Pseudomonas sp. strain PE08.</title>
        <authorList>
            <person name="Kirdat K."/>
            <person name="Debbarma P."/>
            <person name="Narawade N."/>
            <person name="Suyal D."/>
            <person name="Thorat V."/>
            <person name="Shouche Y."/>
            <person name="Goel R."/>
            <person name="Yadav A."/>
        </authorList>
    </citation>
    <scope>NUCLEOTIDE SEQUENCE [LARGE SCALE GENOMIC DNA]</scope>
    <source>
        <strain evidence="2 3">PE08</strain>
    </source>
</reference>
<organism evidence="2 3">
    <name type="scientific">Metapseudomonas lalkuanensis</name>
    <dbReference type="NCBI Taxonomy" id="2604832"/>
    <lineage>
        <taxon>Bacteria</taxon>
        <taxon>Pseudomonadati</taxon>
        <taxon>Pseudomonadota</taxon>
        <taxon>Gammaproteobacteria</taxon>
        <taxon>Pseudomonadales</taxon>
        <taxon>Pseudomonadaceae</taxon>
        <taxon>Metapseudomonas</taxon>
    </lineage>
</organism>
<dbReference type="RefSeq" id="WP_151137116.1">
    <property type="nucleotide sequence ID" value="NZ_CP043311.1"/>
</dbReference>
<evidence type="ECO:0000256" key="1">
    <source>
        <dbReference type="SAM" id="Phobius"/>
    </source>
</evidence>
<name>A0A5J6QUJ2_9GAMM</name>
<proteinExistence type="predicted"/>